<organism evidence="1 2">
    <name type="scientific">Batillaria attramentaria</name>
    <dbReference type="NCBI Taxonomy" id="370345"/>
    <lineage>
        <taxon>Eukaryota</taxon>
        <taxon>Metazoa</taxon>
        <taxon>Spiralia</taxon>
        <taxon>Lophotrochozoa</taxon>
        <taxon>Mollusca</taxon>
        <taxon>Gastropoda</taxon>
        <taxon>Caenogastropoda</taxon>
        <taxon>Sorbeoconcha</taxon>
        <taxon>Cerithioidea</taxon>
        <taxon>Batillariidae</taxon>
        <taxon>Batillaria</taxon>
    </lineage>
</organism>
<proteinExistence type="predicted"/>
<protein>
    <submittedName>
        <fullName evidence="1">Uncharacterized protein</fullName>
    </submittedName>
</protein>
<evidence type="ECO:0000313" key="1">
    <source>
        <dbReference type="EMBL" id="KAK7496392.1"/>
    </source>
</evidence>
<sequence length="97" mass="10676">MKFFCWDTAACSLQPRRHVVSRQRLALARVDTFLAVQVAFLVPGPPPSLETTTTTVSMTVKTGRFVLFTRCKGAGNRVEQAGEQSFRFKGSLAKAVV</sequence>
<reference evidence="1 2" key="1">
    <citation type="journal article" date="2023" name="Sci. Data">
        <title>Genome assembly of the Korean intertidal mud-creeper Batillaria attramentaria.</title>
        <authorList>
            <person name="Patra A.K."/>
            <person name="Ho P.T."/>
            <person name="Jun S."/>
            <person name="Lee S.J."/>
            <person name="Kim Y."/>
            <person name="Won Y.J."/>
        </authorList>
    </citation>
    <scope>NUCLEOTIDE SEQUENCE [LARGE SCALE GENOMIC DNA]</scope>
    <source>
        <strain evidence="1">Wonlab-2016</strain>
    </source>
</reference>
<keyword evidence="2" id="KW-1185">Reference proteome</keyword>
<dbReference type="EMBL" id="JACVVK020000067">
    <property type="protein sequence ID" value="KAK7496392.1"/>
    <property type="molecule type" value="Genomic_DNA"/>
</dbReference>
<dbReference type="Proteomes" id="UP001519460">
    <property type="component" value="Unassembled WGS sequence"/>
</dbReference>
<gene>
    <name evidence="1" type="ORF">BaRGS_00012314</name>
</gene>
<name>A0ABD0LBI5_9CAEN</name>
<accession>A0ABD0LBI5</accession>
<dbReference type="AlphaFoldDB" id="A0ABD0LBI5"/>
<evidence type="ECO:0000313" key="2">
    <source>
        <dbReference type="Proteomes" id="UP001519460"/>
    </source>
</evidence>
<comment type="caution">
    <text evidence="1">The sequence shown here is derived from an EMBL/GenBank/DDBJ whole genome shotgun (WGS) entry which is preliminary data.</text>
</comment>